<dbReference type="InterPro" id="IPR012263">
    <property type="entry name" value="M_m6A_EcoRV"/>
</dbReference>
<dbReference type="InterPro" id="IPR029063">
    <property type="entry name" value="SAM-dependent_MTases_sf"/>
</dbReference>
<accession>A0A412YTV0</accession>
<dbReference type="Pfam" id="PF02086">
    <property type="entry name" value="MethyltransfD12"/>
    <property type="match status" value="1"/>
</dbReference>
<dbReference type="EMBL" id="QRZM01000025">
    <property type="protein sequence ID" value="RGV69148.1"/>
    <property type="molecule type" value="Genomic_DNA"/>
</dbReference>
<feature type="binding site" evidence="7">
    <location>
        <position position="7"/>
    </location>
    <ligand>
        <name>S-adenosyl-L-methionine</name>
        <dbReference type="ChEBI" id="CHEBI:59789"/>
    </ligand>
</feature>
<dbReference type="SUPFAM" id="SSF53335">
    <property type="entry name" value="S-adenosyl-L-methionine-dependent methyltransferases"/>
    <property type="match status" value="1"/>
</dbReference>
<evidence type="ECO:0000256" key="7">
    <source>
        <dbReference type="PIRSR" id="PIRSR000398-1"/>
    </source>
</evidence>
<proteinExistence type="inferred from homology"/>
<evidence type="ECO:0000256" key="1">
    <source>
        <dbReference type="ARBA" id="ARBA00006594"/>
    </source>
</evidence>
<dbReference type="GO" id="GO:1904047">
    <property type="term" value="F:S-adenosyl-L-methionine binding"/>
    <property type="evidence" value="ECO:0007669"/>
    <property type="project" value="TreeGrafter"/>
</dbReference>
<evidence type="ECO:0000256" key="5">
    <source>
        <dbReference type="ARBA" id="ARBA00022691"/>
    </source>
</evidence>
<keyword evidence="3 8" id="KW-0489">Methyltransferase</keyword>
<evidence type="ECO:0000313" key="8">
    <source>
        <dbReference type="EMBL" id="RGV69148.1"/>
    </source>
</evidence>
<keyword evidence="5" id="KW-0949">S-adenosyl-L-methionine</keyword>
<reference evidence="8 9" key="1">
    <citation type="submission" date="2018-08" db="EMBL/GenBank/DDBJ databases">
        <title>A genome reference for cultivated species of the human gut microbiota.</title>
        <authorList>
            <person name="Zou Y."/>
            <person name="Xue W."/>
            <person name="Luo G."/>
        </authorList>
    </citation>
    <scope>NUCLEOTIDE SEQUENCE [LARGE SCALE GENOMIC DNA]</scope>
    <source>
        <strain evidence="8 9">AF14-18</strain>
    </source>
</reference>
<evidence type="ECO:0000256" key="2">
    <source>
        <dbReference type="ARBA" id="ARBA00011900"/>
    </source>
</evidence>
<dbReference type="InterPro" id="IPR023095">
    <property type="entry name" value="Ade_MeTrfase_dom_2"/>
</dbReference>
<feature type="binding site" evidence="7">
    <location>
        <position position="11"/>
    </location>
    <ligand>
        <name>S-adenosyl-L-methionine</name>
        <dbReference type="ChEBI" id="CHEBI:59789"/>
    </ligand>
</feature>
<dbReference type="Proteomes" id="UP000284543">
    <property type="component" value="Unassembled WGS sequence"/>
</dbReference>
<evidence type="ECO:0000256" key="4">
    <source>
        <dbReference type="ARBA" id="ARBA00022679"/>
    </source>
</evidence>
<evidence type="ECO:0000313" key="9">
    <source>
        <dbReference type="Proteomes" id="UP000284543"/>
    </source>
</evidence>
<dbReference type="InterPro" id="IPR012327">
    <property type="entry name" value="MeTrfase_D12"/>
</dbReference>
<dbReference type="PANTHER" id="PTHR30481:SF4">
    <property type="entry name" value="SITE-SPECIFIC DNA-METHYLTRANSFERASE (ADENINE-SPECIFIC)"/>
    <property type="match status" value="1"/>
</dbReference>
<dbReference type="EC" id="2.1.1.72" evidence="2"/>
<sequence>MNSFISWIGGKKLLRKAILEQFPETGTFDRYIEVFGGAAWLLFYKESHAKMEVYNDINGELVNLFRIVKYHPDALQKELDWILMSREQFFDALRVTSGLTDVQRAAHFWVVIRESFGANCHSFRANGRDMIKAIELLREASVRLNQVVIEHLDFEHLFKTYDRDSALFYLDPPYYDAERYYPDRFQPEDHTRLKTALDNIKGRFILSYNDCPEIRTLYEGYTMVEAERPDNLTAKSQSKRYRELIIKNF</sequence>
<feature type="binding site" evidence="7">
    <location>
        <position position="56"/>
    </location>
    <ligand>
        <name>S-adenosyl-L-methionine</name>
        <dbReference type="ChEBI" id="CHEBI:59789"/>
    </ligand>
</feature>
<dbReference type="GO" id="GO:0032259">
    <property type="term" value="P:methylation"/>
    <property type="evidence" value="ECO:0007669"/>
    <property type="project" value="UniProtKB-KW"/>
</dbReference>
<keyword evidence="4" id="KW-0808">Transferase</keyword>
<dbReference type="PRINTS" id="PR00505">
    <property type="entry name" value="D12N6MTFRASE"/>
</dbReference>
<dbReference type="Gene3D" id="3.40.50.150">
    <property type="entry name" value="Vaccinia Virus protein VP39"/>
    <property type="match status" value="1"/>
</dbReference>
<comment type="caution">
    <text evidence="8">The sequence shown here is derived from an EMBL/GenBank/DDBJ whole genome shotgun (WGS) entry which is preliminary data.</text>
</comment>
<organism evidence="8 9">
    <name type="scientific">Enterocloster bolteae</name>
    <dbReference type="NCBI Taxonomy" id="208479"/>
    <lineage>
        <taxon>Bacteria</taxon>
        <taxon>Bacillati</taxon>
        <taxon>Bacillota</taxon>
        <taxon>Clostridia</taxon>
        <taxon>Lachnospirales</taxon>
        <taxon>Lachnospiraceae</taxon>
        <taxon>Enterocloster</taxon>
    </lineage>
</organism>
<evidence type="ECO:0000256" key="6">
    <source>
        <dbReference type="ARBA" id="ARBA00047942"/>
    </source>
</evidence>
<dbReference type="RefSeq" id="WP_118019693.1">
    <property type="nucleotide sequence ID" value="NZ_QRZM01000025.1"/>
</dbReference>
<comment type="similarity">
    <text evidence="1">Belongs to the N(4)/N(6)-methyltransferase family.</text>
</comment>
<dbReference type="PANTHER" id="PTHR30481">
    <property type="entry name" value="DNA ADENINE METHYLASE"/>
    <property type="match status" value="1"/>
</dbReference>
<dbReference type="AlphaFoldDB" id="A0A412YTV0"/>
<dbReference type="PIRSF" id="PIRSF000398">
    <property type="entry name" value="M_m6A_EcoRV"/>
    <property type="match status" value="1"/>
</dbReference>
<dbReference type="GO" id="GO:0043565">
    <property type="term" value="F:sequence-specific DNA binding"/>
    <property type="evidence" value="ECO:0007669"/>
    <property type="project" value="TreeGrafter"/>
</dbReference>
<dbReference type="GO" id="GO:0009307">
    <property type="term" value="P:DNA restriction-modification system"/>
    <property type="evidence" value="ECO:0007669"/>
    <property type="project" value="InterPro"/>
</dbReference>
<dbReference type="GO" id="GO:0006298">
    <property type="term" value="P:mismatch repair"/>
    <property type="evidence" value="ECO:0007669"/>
    <property type="project" value="TreeGrafter"/>
</dbReference>
<feature type="binding site" evidence="7">
    <location>
        <position position="171"/>
    </location>
    <ligand>
        <name>S-adenosyl-L-methionine</name>
        <dbReference type="ChEBI" id="CHEBI:59789"/>
    </ligand>
</feature>
<dbReference type="GO" id="GO:0009007">
    <property type="term" value="F:site-specific DNA-methyltransferase (adenine-specific) activity"/>
    <property type="evidence" value="ECO:0007669"/>
    <property type="project" value="UniProtKB-EC"/>
</dbReference>
<gene>
    <name evidence="8" type="ORF">DWW02_28585</name>
</gene>
<comment type="catalytic activity">
    <reaction evidence="6">
        <text>a 2'-deoxyadenosine in DNA + S-adenosyl-L-methionine = an N(6)-methyl-2'-deoxyadenosine in DNA + S-adenosyl-L-homocysteine + H(+)</text>
        <dbReference type="Rhea" id="RHEA:15197"/>
        <dbReference type="Rhea" id="RHEA-COMP:12418"/>
        <dbReference type="Rhea" id="RHEA-COMP:12419"/>
        <dbReference type="ChEBI" id="CHEBI:15378"/>
        <dbReference type="ChEBI" id="CHEBI:57856"/>
        <dbReference type="ChEBI" id="CHEBI:59789"/>
        <dbReference type="ChEBI" id="CHEBI:90615"/>
        <dbReference type="ChEBI" id="CHEBI:90616"/>
        <dbReference type="EC" id="2.1.1.72"/>
    </reaction>
</comment>
<evidence type="ECO:0000256" key="3">
    <source>
        <dbReference type="ARBA" id="ARBA00022603"/>
    </source>
</evidence>
<dbReference type="Gene3D" id="1.10.1020.10">
    <property type="entry name" value="Adenine-specific Methyltransferase, Domain 2"/>
    <property type="match status" value="1"/>
</dbReference>
<protein>
    <recommendedName>
        <fullName evidence="2">site-specific DNA-methyltransferase (adenine-specific)</fullName>
        <ecNumber evidence="2">2.1.1.72</ecNumber>
    </recommendedName>
</protein>
<name>A0A412YTV0_9FIRM</name>